<evidence type="ECO:0000256" key="6">
    <source>
        <dbReference type="PIRSR" id="PIRSR602401-1"/>
    </source>
</evidence>
<dbReference type="InterPro" id="IPR002401">
    <property type="entry name" value="Cyt_P450_E_grp-I"/>
</dbReference>
<dbReference type="OrthoDB" id="3366823at2759"/>
<keyword evidence="9" id="KW-1133">Transmembrane helix</keyword>
<dbReference type="GO" id="GO:0005506">
    <property type="term" value="F:iron ion binding"/>
    <property type="evidence" value="ECO:0007669"/>
    <property type="project" value="InterPro"/>
</dbReference>
<dbReference type="GO" id="GO:0004497">
    <property type="term" value="F:monooxygenase activity"/>
    <property type="evidence" value="ECO:0007669"/>
    <property type="project" value="InterPro"/>
</dbReference>
<dbReference type="PANTHER" id="PTHR44068">
    <property type="entry name" value="ZGC:194242"/>
    <property type="match status" value="1"/>
</dbReference>
<dbReference type="GO" id="GO:0006696">
    <property type="term" value="P:ergosterol biosynthetic process"/>
    <property type="evidence" value="ECO:0007669"/>
    <property type="project" value="TreeGrafter"/>
</dbReference>
<evidence type="ECO:0000313" key="12">
    <source>
        <dbReference type="Proteomes" id="UP000481858"/>
    </source>
</evidence>
<feature type="compositionally biased region" description="Basic and acidic residues" evidence="8">
    <location>
        <begin position="1074"/>
        <end position="1083"/>
    </location>
</feature>
<organism evidence="11 12">
    <name type="scientific">Xylaria multiplex</name>
    <dbReference type="NCBI Taxonomy" id="323545"/>
    <lineage>
        <taxon>Eukaryota</taxon>
        <taxon>Fungi</taxon>
        <taxon>Dikarya</taxon>
        <taxon>Ascomycota</taxon>
        <taxon>Pezizomycotina</taxon>
        <taxon>Sordariomycetes</taxon>
        <taxon>Xylariomycetidae</taxon>
        <taxon>Xylariales</taxon>
        <taxon>Xylariaceae</taxon>
        <taxon>Xylaria</taxon>
    </lineage>
</organism>
<dbReference type="InterPro" id="IPR036396">
    <property type="entry name" value="Cyt_P450_sf"/>
</dbReference>
<evidence type="ECO:0000256" key="7">
    <source>
        <dbReference type="PROSITE-ProRule" id="PRU01022"/>
    </source>
</evidence>
<evidence type="ECO:0000256" key="2">
    <source>
        <dbReference type="ARBA" id="ARBA00022679"/>
    </source>
</evidence>
<comment type="cofactor">
    <cofactor evidence="6">
        <name>heme</name>
        <dbReference type="ChEBI" id="CHEBI:30413"/>
    </cofactor>
</comment>
<dbReference type="GO" id="GO:0032259">
    <property type="term" value="P:methylation"/>
    <property type="evidence" value="ECO:0007669"/>
    <property type="project" value="UniProtKB-KW"/>
</dbReference>
<name>A0A7C8NB71_9PEZI</name>
<evidence type="ECO:0000256" key="1">
    <source>
        <dbReference type="ARBA" id="ARBA00022603"/>
    </source>
</evidence>
<dbReference type="PANTHER" id="PTHR44068:SF1">
    <property type="entry name" value="HYPOTHETICAL LOC100005854"/>
    <property type="match status" value="1"/>
</dbReference>
<dbReference type="CDD" id="cd11040">
    <property type="entry name" value="CYP7_CYP8-like"/>
    <property type="match status" value="1"/>
</dbReference>
<dbReference type="InParanoid" id="A0A7C8NB71"/>
<dbReference type="InterPro" id="IPR001128">
    <property type="entry name" value="Cyt_P450"/>
</dbReference>
<dbReference type="Proteomes" id="UP000481858">
    <property type="component" value="Unassembled WGS sequence"/>
</dbReference>
<feature type="transmembrane region" description="Helical" evidence="9">
    <location>
        <begin position="954"/>
        <end position="976"/>
    </location>
</feature>
<keyword evidence="6" id="KW-0408">Iron</keyword>
<evidence type="ECO:0000256" key="4">
    <source>
        <dbReference type="ARBA" id="ARBA00029435"/>
    </source>
</evidence>
<dbReference type="InterPro" id="IPR050447">
    <property type="entry name" value="Erg6_SMT_methyltransf"/>
</dbReference>
<dbReference type="InterPro" id="IPR030384">
    <property type="entry name" value="MeTrfase_SMT"/>
</dbReference>
<dbReference type="PRINTS" id="PR00463">
    <property type="entry name" value="EP450I"/>
</dbReference>
<sequence length="1126" mass="126085">MFIGSSYSLIPVLLVTGILFLRFTRWYSNAPKPHQLSEFIPFVSNTIQYLTDAGTFIDRVTGIPNPNDVAYSKELASSGSTLVKFYVGLRPVYIVTGAGNVQTTLGSPHLLDGNFLQLMLMDKHWGMTRAEIDKFASDESGRGKVPAPGATGSPDGERYWLGHDRLYAEYLSSRKYSDALADSFYRFFVGSLDRQYPLNEWTTVELSTLLKSTMAKSAVKSLFGSRIIDLNPGFVECYWEFDDIAGSLGWGLPKFLQRRSISIKDRLHEMTRKHIDSAWEWFDWAANPEDLAWEPHFGSRLSRETARWLRDRGFSNHAAAGHTLATLFGLNGNTVPITTWAMIELIKDPELFRAVREEINTAYALDPKTDSHCIDVRKLVNLPLMQSFYVELMRTHVSFNVTREATQPLVIAGCPIEKGALVQVCSRIEHYAEDVWGVEGHPASEFWAYRHVKYVDEPQQPEHKWSAGETQGKMPQKRLFAMKGRPSSFLPFGGGYVMCPGRQFAKQEILLAIAILVMKFDVEFLEWTDSKGLRSEKPPRDDQRYAGFVAMSPDRGIKIRETSFAEQPSTSTAAISSAFDSALHRGSTHFRGGLRAIVNKDKTHYDLAMSEYFKHWDGQDIENETDDIRQSRRKDYSSLTRQYYNLTTDIYEYSWGQSFHFCRFARGESFSRAILRHQHFLAARIGIKNDMKVLDVGCGVGGPAQEMVKFTGCHVTGLNLSEYQVNHADNYSKGAGLSHKLKFVHGDFMAMPFPDSSFDAVYAIEATLHAPSLQGVYTEIRRVLRPGGVVGIYEWLMTDEYDNENLAHRSIRVDIEQAFGIASMVQVSDALKAVEAAGLELEVHTDLAVDKDGLDTAPWYWPMSRDIKYIQTGWDLISALKHRVSVALALGLLWLLAAVHIAPPGAIKTLNTMAKGGDALVAGVLFVIADFIYGVFPVLFIWKLNMPTRQKLGIMVIMAGTLVTMGAANSRAVIVSDTLNKSIEVSVKDGMNPAKVFVTFGVASLLASIEVSLLIILGSLPKLRVITKLTLFENLSSSLTSMIVKLWPGTQSSISKPRSHQDYVGSDVELNESSRRNFSDHSGGHHSSSIRAEPDSRGQQHQCRIQVTEGYTVIYDQKSKQPKSYV</sequence>
<feature type="region of interest" description="Disordered" evidence="8">
    <location>
        <begin position="1074"/>
        <end position="1102"/>
    </location>
</feature>
<dbReference type="EMBL" id="WUBL01000004">
    <property type="protein sequence ID" value="KAF2972836.1"/>
    <property type="molecule type" value="Genomic_DNA"/>
</dbReference>
<dbReference type="GO" id="GO:0020037">
    <property type="term" value="F:heme binding"/>
    <property type="evidence" value="ECO:0007669"/>
    <property type="project" value="InterPro"/>
</dbReference>
<feature type="transmembrane region" description="Helical" evidence="9">
    <location>
        <begin position="886"/>
        <end position="907"/>
    </location>
</feature>
<reference evidence="11 12" key="1">
    <citation type="submission" date="2019-12" db="EMBL/GenBank/DDBJ databases">
        <title>Draft genome sequence of the ascomycete Xylaria multiplex DSM 110363.</title>
        <authorList>
            <person name="Buettner E."/>
            <person name="Kellner H."/>
        </authorList>
    </citation>
    <scope>NUCLEOTIDE SEQUENCE [LARGE SCALE GENOMIC DNA]</scope>
    <source>
        <strain evidence="11 12">DSM 110363</strain>
    </source>
</reference>
<keyword evidence="6" id="KW-0349">Heme</keyword>
<feature type="transmembrane region" description="Helical" evidence="9">
    <location>
        <begin position="996"/>
        <end position="1020"/>
    </location>
</feature>
<dbReference type="Gene3D" id="1.10.630.10">
    <property type="entry name" value="Cytochrome P450"/>
    <property type="match status" value="1"/>
</dbReference>
<gene>
    <name evidence="11" type="ORF">GQX73_g793</name>
</gene>
<dbReference type="SUPFAM" id="SSF53335">
    <property type="entry name" value="S-adenosyl-L-methionine-dependent methyltransferases"/>
    <property type="match status" value="1"/>
</dbReference>
<dbReference type="CDD" id="cd02440">
    <property type="entry name" value="AdoMet_MTases"/>
    <property type="match status" value="1"/>
</dbReference>
<accession>A0A7C8NB71</accession>
<keyword evidence="6" id="KW-0479">Metal-binding</keyword>
<feature type="domain" description="SAM-dependent methyltransferase Erg6/SMT-type" evidence="10">
    <location>
        <begin position="643"/>
        <end position="937"/>
    </location>
</feature>
<dbReference type="GO" id="GO:0016705">
    <property type="term" value="F:oxidoreductase activity, acting on paired donors, with incorporation or reduction of molecular oxygen"/>
    <property type="evidence" value="ECO:0007669"/>
    <property type="project" value="InterPro"/>
</dbReference>
<keyword evidence="2 7" id="KW-0808">Transferase</keyword>
<evidence type="ECO:0000256" key="5">
    <source>
        <dbReference type="ARBA" id="ARBA00038188"/>
    </source>
</evidence>
<keyword evidence="9" id="KW-0812">Transmembrane</keyword>
<protein>
    <recommendedName>
        <fullName evidence="10">SAM-dependent methyltransferase Erg6/SMT-type domain-containing protein</fullName>
    </recommendedName>
</protein>
<dbReference type="PROSITE" id="PS51685">
    <property type="entry name" value="SAM_MT_ERG6_SMT"/>
    <property type="match status" value="1"/>
</dbReference>
<keyword evidence="3 7" id="KW-0949">S-adenosyl-L-methionine</keyword>
<comment type="pathway">
    <text evidence="4">Steroid metabolism; ergosterol biosynthesis.</text>
</comment>
<evidence type="ECO:0000256" key="3">
    <source>
        <dbReference type="ARBA" id="ARBA00022691"/>
    </source>
</evidence>
<comment type="caution">
    <text evidence="11">The sequence shown here is derived from an EMBL/GenBank/DDBJ whole genome shotgun (WGS) entry which is preliminary data.</text>
</comment>
<dbReference type="Gene3D" id="3.40.50.150">
    <property type="entry name" value="Vaccinia Virus protein VP39"/>
    <property type="match status" value="1"/>
</dbReference>
<feature type="binding site" description="axial binding residue" evidence="6">
    <location>
        <position position="499"/>
    </location>
    <ligand>
        <name>heme</name>
        <dbReference type="ChEBI" id="CHEBI:30413"/>
    </ligand>
    <ligandPart>
        <name>Fe</name>
        <dbReference type="ChEBI" id="CHEBI:18248"/>
    </ligandPart>
</feature>
<dbReference type="GO" id="GO:0005783">
    <property type="term" value="C:endoplasmic reticulum"/>
    <property type="evidence" value="ECO:0007669"/>
    <property type="project" value="TreeGrafter"/>
</dbReference>
<dbReference type="SUPFAM" id="SSF48264">
    <property type="entry name" value="Cytochrome P450"/>
    <property type="match status" value="1"/>
</dbReference>
<keyword evidence="12" id="KW-1185">Reference proteome</keyword>
<feature type="transmembrane region" description="Helical" evidence="9">
    <location>
        <begin position="919"/>
        <end position="942"/>
    </location>
</feature>
<comment type="similarity">
    <text evidence="5 7">Belongs to the class I-like SAM-binding methyltransferase superfamily. Erg6/SMT family.</text>
</comment>
<dbReference type="InterPro" id="IPR029063">
    <property type="entry name" value="SAM-dependent_MTases_sf"/>
</dbReference>
<evidence type="ECO:0000259" key="10">
    <source>
        <dbReference type="PROSITE" id="PS51685"/>
    </source>
</evidence>
<dbReference type="AlphaFoldDB" id="A0A7C8NB71"/>
<dbReference type="Pfam" id="PF08241">
    <property type="entry name" value="Methyltransf_11"/>
    <property type="match status" value="1"/>
</dbReference>
<dbReference type="InterPro" id="IPR013216">
    <property type="entry name" value="Methyltransf_11"/>
</dbReference>
<dbReference type="GO" id="GO:0003838">
    <property type="term" value="F:sterol 24-C-methyltransferase activity"/>
    <property type="evidence" value="ECO:0007669"/>
    <property type="project" value="TreeGrafter"/>
</dbReference>
<keyword evidence="9" id="KW-0472">Membrane</keyword>
<keyword evidence="1 7" id="KW-0489">Methyltransferase</keyword>
<dbReference type="Pfam" id="PF00067">
    <property type="entry name" value="p450"/>
    <property type="match status" value="1"/>
</dbReference>
<evidence type="ECO:0000256" key="8">
    <source>
        <dbReference type="SAM" id="MobiDB-lite"/>
    </source>
</evidence>
<proteinExistence type="inferred from homology"/>
<evidence type="ECO:0000313" key="11">
    <source>
        <dbReference type="EMBL" id="KAF2972836.1"/>
    </source>
</evidence>
<evidence type="ECO:0000256" key="9">
    <source>
        <dbReference type="SAM" id="Phobius"/>
    </source>
</evidence>